<dbReference type="EMBL" id="VJMH01006382">
    <property type="protein sequence ID" value="KAF0690310.1"/>
    <property type="molecule type" value="Genomic_DNA"/>
</dbReference>
<feature type="transmembrane region" description="Helical" evidence="5">
    <location>
        <begin position="276"/>
        <end position="296"/>
    </location>
</feature>
<comment type="similarity">
    <text evidence="5">Belongs to the copper transporter (Ctr) (TC 1.A.56) family. SLC31A subfamily.</text>
</comment>
<keyword evidence="4 5" id="KW-0472">Membrane</keyword>
<evidence type="ECO:0000256" key="3">
    <source>
        <dbReference type="ARBA" id="ARBA00022989"/>
    </source>
</evidence>
<proteinExistence type="inferred from homology"/>
<evidence type="ECO:0000256" key="2">
    <source>
        <dbReference type="ARBA" id="ARBA00022692"/>
    </source>
</evidence>
<evidence type="ECO:0000313" key="8">
    <source>
        <dbReference type="EMBL" id="VFT95028.1"/>
    </source>
</evidence>
<evidence type="ECO:0000313" key="7">
    <source>
        <dbReference type="EMBL" id="KAF0690310.1"/>
    </source>
</evidence>
<keyword evidence="3 5" id="KW-1133">Transmembrane helix</keyword>
<evidence type="ECO:0000256" key="1">
    <source>
        <dbReference type="ARBA" id="ARBA00004141"/>
    </source>
</evidence>
<feature type="signal peptide" evidence="6">
    <location>
        <begin position="1"/>
        <end position="23"/>
    </location>
</feature>
<evidence type="ECO:0000256" key="4">
    <source>
        <dbReference type="ARBA" id="ARBA00023136"/>
    </source>
</evidence>
<feature type="transmembrane region" description="Helical" evidence="5">
    <location>
        <begin position="180"/>
        <end position="198"/>
    </location>
</feature>
<protein>
    <recommendedName>
        <fullName evidence="5">Copper transport protein</fullName>
    </recommendedName>
</protein>
<dbReference type="OrthoDB" id="161814at2759"/>
<evidence type="ECO:0000256" key="6">
    <source>
        <dbReference type="SAM" id="SignalP"/>
    </source>
</evidence>
<keyword evidence="5" id="KW-0186">Copper</keyword>
<dbReference type="PANTHER" id="PTHR12483:SF27">
    <property type="entry name" value="COPPER TRANSPORT PROTEIN CTR1"/>
    <property type="match status" value="1"/>
</dbReference>
<feature type="transmembrane region" description="Helical" evidence="5">
    <location>
        <begin position="248"/>
        <end position="270"/>
    </location>
</feature>
<evidence type="ECO:0000256" key="5">
    <source>
        <dbReference type="RuleBase" id="RU367022"/>
    </source>
</evidence>
<keyword evidence="5" id="KW-0406">Ion transport</keyword>
<name>A0A485LBB0_9STRA</name>
<dbReference type="GO" id="GO:0005886">
    <property type="term" value="C:plasma membrane"/>
    <property type="evidence" value="ECO:0007669"/>
    <property type="project" value="TreeGrafter"/>
</dbReference>
<keyword evidence="6" id="KW-0732">Signal</keyword>
<organism evidence="8 9">
    <name type="scientific">Aphanomyces stellatus</name>
    <dbReference type="NCBI Taxonomy" id="120398"/>
    <lineage>
        <taxon>Eukaryota</taxon>
        <taxon>Sar</taxon>
        <taxon>Stramenopiles</taxon>
        <taxon>Oomycota</taxon>
        <taxon>Saprolegniomycetes</taxon>
        <taxon>Saprolegniales</taxon>
        <taxon>Verrucalvaceae</taxon>
        <taxon>Aphanomyces</taxon>
    </lineage>
</organism>
<accession>A0A485LBB0</accession>
<dbReference type="PANTHER" id="PTHR12483">
    <property type="entry name" value="SOLUTE CARRIER FAMILY 31 COPPER TRANSPORTERS"/>
    <property type="match status" value="1"/>
</dbReference>
<reference evidence="7" key="2">
    <citation type="submission" date="2019-06" db="EMBL/GenBank/DDBJ databases">
        <title>Genomics analysis of Aphanomyces spp. identifies a new class of oomycete effector associated with host adaptation.</title>
        <authorList>
            <person name="Gaulin E."/>
        </authorList>
    </citation>
    <scope>NUCLEOTIDE SEQUENCE</scope>
    <source>
        <strain evidence="7">CBS 578.67</strain>
    </source>
</reference>
<keyword evidence="9" id="KW-1185">Reference proteome</keyword>
<dbReference type="Pfam" id="PF04145">
    <property type="entry name" value="Ctr"/>
    <property type="match status" value="1"/>
</dbReference>
<keyword evidence="5" id="KW-0187">Copper transport</keyword>
<gene>
    <name evidence="8" type="primary">Aste57867_18291</name>
    <name evidence="7" type="ORF">As57867_018229</name>
    <name evidence="8" type="ORF">ASTE57867_18291</name>
</gene>
<dbReference type="Proteomes" id="UP000332933">
    <property type="component" value="Unassembled WGS sequence"/>
</dbReference>
<dbReference type="EMBL" id="CAADRA010006403">
    <property type="protein sequence ID" value="VFT95028.1"/>
    <property type="molecule type" value="Genomic_DNA"/>
</dbReference>
<dbReference type="InterPro" id="IPR007274">
    <property type="entry name" value="Cop_transporter"/>
</dbReference>
<comment type="subcellular location">
    <subcellularLocation>
        <location evidence="1 5">Membrane</location>
        <topology evidence="1 5">Multi-pass membrane protein</topology>
    </subcellularLocation>
</comment>
<dbReference type="GO" id="GO:0005375">
    <property type="term" value="F:copper ion transmembrane transporter activity"/>
    <property type="evidence" value="ECO:0007669"/>
    <property type="project" value="UniProtKB-UniRule"/>
</dbReference>
<sequence length="314" mass="34610">MASGGFVRAVMLMLVLTMAAVLAQQDLTQTSCPLCDMDIIPDLKQSILGNQGIYACEMAGHLETLRNPASKILRGPVAISALDVPYTKANIACPVCNKTDLKYALPWGNRGNQKIYACSEEHANYILTDQAKYYDGGIPAHSGEFCDHASVMFDGFQFSGGATCVKMWFQPWVLSSKLKYAMGFLGIVVLGIFLEWFGEYREAMEEVFIRKYGVTEIRDVAATDEYPKSAMSTLIQTPVVQTMQMCKLPLWCTVALSGMYMVALTVGYLIMLVAMFYDSGLFVACILGLGIGFYLFKDTEQEQMSGNIDPCCST</sequence>
<evidence type="ECO:0000313" key="9">
    <source>
        <dbReference type="Proteomes" id="UP000332933"/>
    </source>
</evidence>
<keyword evidence="5" id="KW-0813">Transport</keyword>
<keyword evidence="2 5" id="KW-0812">Transmembrane</keyword>
<reference evidence="8 9" key="1">
    <citation type="submission" date="2019-03" db="EMBL/GenBank/DDBJ databases">
        <authorList>
            <person name="Gaulin E."/>
            <person name="Dumas B."/>
        </authorList>
    </citation>
    <scope>NUCLEOTIDE SEQUENCE [LARGE SCALE GENOMIC DNA]</scope>
    <source>
        <strain evidence="8">CBS 568.67</strain>
    </source>
</reference>
<feature type="chain" id="PRO_5033827324" description="Copper transport protein" evidence="6">
    <location>
        <begin position="24"/>
        <end position="314"/>
    </location>
</feature>
<dbReference type="AlphaFoldDB" id="A0A485LBB0"/>